<proteinExistence type="inferred from homology"/>
<evidence type="ECO:0000256" key="1">
    <source>
        <dbReference type="ARBA" id="ARBA00004141"/>
    </source>
</evidence>
<dbReference type="Pfam" id="PF03649">
    <property type="entry name" value="UPF0014"/>
    <property type="match status" value="1"/>
</dbReference>
<evidence type="ECO:0000256" key="5">
    <source>
        <dbReference type="ARBA" id="ARBA00023136"/>
    </source>
</evidence>
<dbReference type="Proteomes" id="UP000824063">
    <property type="component" value="Unassembled WGS sequence"/>
</dbReference>
<feature type="transmembrane region" description="Helical" evidence="6">
    <location>
        <begin position="191"/>
        <end position="209"/>
    </location>
</feature>
<evidence type="ECO:0000256" key="2">
    <source>
        <dbReference type="ARBA" id="ARBA00005268"/>
    </source>
</evidence>
<comment type="subcellular location">
    <subcellularLocation>
        <location evidence="1">Membrane</location>
        <topology evidence="1">Multi-pass membrane protein</topology>
    </subcellularLocation>
</comment>
<name>A0A9D2F5W3_9ENTE</name>
<evidence type="ECO:0000256" key="6">
    <source>
        <dbReference type="SAM" id="Phobius"/>
    </source>
</evidence>
<accession>A0A9D2F5W3</accession>
<feature type="transmembrane region" description="Helical" evidence="6">
    <location>
        <begin position="122"/>
        <end position="142"/>
    </location>
</feature>
<keyword evidence="5 6" id="KW-0472">Membrane</keyword>
<gene>
    <name evidence="7" type="primary">fetB</name>
    <name evidence="7" type="ORF">IAA20_00595</name>
</gene>
<keyword evidence="3 6" id="KW-0812">Transmembrane</keyword>
<feature type="transmembrane region" description="Helical" evidence="6">
    <location>
        <begin position="215"/>
        <end position="241"/>
    </location>
</feature>
<evidence type="ECO:0000256" key="4">
    <source>
        <dbReference type="ARBA" id="ARBA00022989"/>
    </source>
</evidence>
<evidence type="ECO:0000313" key="7">
    <source>
        <dbReference type="EMBL" id="HIZ52427.1"/>
    </source>
</evidence>
<feature type="transmembrane region" description="Helical" evidence="6">
    <location>
        <begin position="6"/>
        <end position="24"/>
    </location>
</feature>
<dbReference type="InterPro" id="IPR005226">
    <property type="entry name" value="UPF0014_fam"/>
</dbReference>
<dbReference type="PANTHER" id="PTHR30028">
    <property type="entry name" value="UPF0014 INNER MEMBRANE PROTEIN YBBM-RELATED"/>
    <property type="match status" value="1"/>
</dbReference>
<dbReference type="AlphaFoldDB" id="A0A9D2F5W3"/>
<sequence length="261" mass="28843">MNQLAVNNLSLMFSFALVMIAVLISQKEKLELSKDILFSVLRAVIQLTIVGYVLKYLFQVNNVVLTASMSFFIVLNAAWNAHKRNPHFIKSYWDSLLAIAVSTYITMGILILSGAIQFIPSQVIPISGMIASNSMVAIGLCYRNLSSKFHDQRQQVLEKLALGATIKQASQPILRESIKVAMQPTIDSAKTVGLVSLPGMMSGLIFAGVDPVHAIKYQIMVTFMLLSTTSLGSIIAGYFGYKKYFNEHLQFVDAHKKESEG</sequence>
<reference evidence="7" key="1">
    <citation type="journal article" date="2021" name="PeerJ">
        <title>Extensive microbial diversity within the chicken gut microbiome revealed by metagenomics and culture.</title>
        <authorList>
            <person name="Gilroy R."/>
            <person name="Ravi A."/>
            <person name="Getino M."/>
            <person name="Pursley I."/>
            <person name="Horton D.L."/>
            <person name="Alikhan N.F."/>
            <person name="Baker D."/>
            <person name="Gharbi K."/>
            <person name="Hall N."/>
            <person name="Watson M."/>
            <person name="Adriaenssens E.M."/>
            <person name="Foster-Nyarko E."/>
            <person name="Jarju S."/>
            <person name="Secka A."/>
            <person name="Antonio M."/>
            <person name="Oren A."/>
            <person name="Chaudhuri R.R."/>
            <person name="La Ragione R."/>
            <person name="Hildebrand F."/>
            <person name="Pallen M.J."/>
        </authorList>
    </citation>
    <scope>NUCLEOTIDE SEQUENCE</scope>
    <source>
        <strain evidence="7">CHK172-16539</strain>
    </source>
</reference>
<keyword evidence="4 6" id="KW-1133">Transmembrane helix</keyword>
<evidence type="ECO:0000313" key="8">
    <source>
        <dbReference type="Proteomes" id="UP000824063"/>
    </source>
</evidence>
<dbReference type="GO" id="GO:0005886">
    <property type="term" value="C:plasma membrane"/>
    <property type="evidence" value="ECO:0007669"/>
    <property type="project" value="TreeGrafter"/>
</dbReference>
<dbReference type="EMBL" id="DXBN01000015">
    <property type="protein sequence ID" value="HIZ52427.1"/>
    <property type="molecule type" value="Genomic_DNA"/>
</dbReference>
<feature type="transmembrane region" description="Helical" evidence="6">
    <location>
        <begin position="60"/>
        <end position="79"/>
    </location>
</feature>
<comment type="similarity">
    <text evidence="2">Belongs to the UPF0014 family.</text>
</comment>
<comment type="caution">
    <text evidence="7">The sequence shown here is derived from an EMBL/GenBank/DDBJ whole genome shotgun (WGS) entry which is preliminary data.</text>
</comment>
<protein>
    <submittedName>
        <fullName evidence="7">Iron export ABC transporter permease subunit FetB</fullName>
    </submittedName>
</protein>
<feature type="transmembrane region" description="Helical" evidence="6">
    <location>
        <begin position="91"/>
        <end position="116"/>
    </location>
</feature>
<reference evidence="7" key="2">
    <citation type="submission" date="2021-04" db="EMBL/GenBank/DDBJ databases">
        <authorList>
            <person name="Gilroy R."/>
        </authorList>
    </citation>
    <scope>NUCLEOTIDE SEQUENCE</scope>
    <source>
        <strain evidence="7">CHK172-16539</strain>
    </source>
</reference>
<dbReference type="PANTHER" id="PTHR30028:SF0">
    <property type="entry name" value="PROTEIN ALUMINUM SENSITIVE 3"/>
    <property type="match status" value="1"/>
</dbReference>
<organism evidence="7 8">
    <name type="scientific">Candidatus Enterococcus avicola</name>
    <dbReference type="NCBI Taxonomy" id="2838561"/>
    <lineage>
        <taxon>Bacteria</taxon>
        <taxon>Bacillati</taxon>
        <taxon>Bacillota</taxon>
        <taxon>Bacilli</taxon>
        <taxon>Lactobacillales</taxon>
        <taxon>Enterococcaceae</taxon>
        <taxon>Enterococcus</taxon>
    </lineage>
</organism>
<evidence type="ECO:0000256" key="3">
    <source>
        <dbReference type="ARBA" id="ARBA00022692"/>
    </source>
</evidence>